<feature type="compositionally biased region" description="Low complexity" evidence="11">
    <location>
        <begin position="1017"/>
        <end position="1030"/>
    </location>
</feature>
<dbReference type="PANTHER" id="PTHR13902">
    <property type="entry name" value="SERINE/THREONINE-PROTEIN KINASE WNK WITH NO LYSINE -RELATED"/>
    <property type="match status" value="1"/>
</dbReference>
<feature type="compositionally biased region" description="Basic and acidic residues" evidence="11">
    <location>
        <begin position="1492"/>
        <end position="1510"/>
    </location>
</feature>
<evidence type="ECO:0000256" key="3">
    <source>
        <dbReference type="ARBA" id="ARBA00022527"/>
    </source>
</evidence>
<feature type="region of interest" description="Disordered" evidence="11">
    <location>
        <begin position="788"/>
        <end position="815"/>
    </location>
</feature>
<keyword evidence="14" id="KW-1185">Reference proteome</keyword>
<feature type="region of interest" description="Disordered" evidence="11">
    <location>
        <begin position="553"/>
        <end position="580"/>
    </location>
</feature>
<feature type="compositionally biased region" description="Basic residues" evidence="11">
    <location>
        <begin position="1692"/>
        <end position="1704"/>
    </location>
</feature>
<dbReference type="PROSITE" id="PS50011">
    <property type="entry name" value="PROTEIN_KINASE_DOM"/>
    <property type="match status" value="1"/>
</dbReference>
<evidence type="ECO:0000256" key="8">
    <source>
        <dbReference type="ARBA" id="ARBA00022840"/>
    </source>
</evidence>
<feature type="compositionally biased region" description="Polar residues" evidence="11">
    <location>
        <begin position="1269"/>
        <end position="1285"/>
    </location>
</feature>
<feature type="compositionally biased region" description="Low complexity" evidence="11">
    <location>
        <begin position="1597"/>
        <end position="1606"/>
    </location>
</feature>
<evidence type="ECO:0000256" key="11">
    <source>
        <dbReference type="SAM" id="MobiDB-lite"/>
    </source>
</evidence>
<dbReference type="SMART" id="SM00220">
    <property type="entry name" value="S_TKc"/>
    <property type="match status" value="1"/>
</dbReference>
<dbReference type="FunFam" id="1.10.510.10:FF:000006">
    <property type="entry name" value="Serine/threonine-protein kinase WNK1 isoform 2"/>
    <property type="match status" value="1"/>
</dbReference>
<dbReference type="FunFam" id="3.10.20.90:FF:000012">
    <property type="entry name" value="Serine/threonine-protein kinase WNK1 isoform 2"/>
    <property type="match status" value="1"/>
</dbReference>
<dbReference type="Gene3D" id="3.10.20.90">
    <property type="entry name" value="Phosphatidylinositol 3-kinase Catalytic Subunit, Chain A, domain 1"/>
    <property type="match status" value="2"/>
</dbReference>
<dbReference type="GO" id="GO:0004674">
    <property type="term" value="F:protein serine/threonine kinase activity"/>
    <property type="evidence" value="ECO:0007669"/>
    <property type="project" value="UniProtKB-KW"/>
</dbReference>
<feature type="compositionally biased region" description="Polar residues" evidence="11">
    <location>
        <begin position="1188"/>
        <end position="1208"/>
    </location>
</feature>
<feature type="compositionally biased region" description="Polar residues" evidence="11">
    <location>
        <begin position="1618"/>
        <end position="1631"/>
    </location>
</feature>
<evidence type="ECO:0000256" key="2">
    <source>
        <dbReference type="ARBA" id="ARBA00012513"/>
    </source>
</evidence>
<evidence type="ECO:0000256" key="7">
    <source>
        <dbReference type="ARBA" id="ARBA00022777"/>
    </source>
</evidence>
<sequence length="1831" mass="197119">MSEDFDIREELEFVAQPYLFELQEASKITILLHPSSYVGYLKRFKVMKPKVLRSWCRQILKGLHFLHTRTPPIIHRDLKCDNIFITGPTGSVKIGDLGLATLKRTSFAKSVIGTPEFMAPEMYEEHYDESVDVYAFGMCMLEMATSEYPYSECQNAAQIYRKVTSGVKPASYNKVMDPEVKEIIGECICQNKEERYSIKDLLNHAFFAEDTGVRVELAEEDDGMKTSIALKLWVEDPRRLKGKYRDGGAIEFTFDLEKEVPEAVAQEMVESGFFHESDAKIVGKSIRDRVALIKWRRERTVPRASQGAAAPTMPARSVPVLCEPPCLVEPEEPDVDQHVCPLSARTTSTTSDSGIGSTVYSDSHGSGLHSVIYQSLQDSVSSATQEGARHASSSVNDLSHEHLRPTSPSFLQIPPDQSELMERGFKSSCSKNLLHVPSLVTTRRYSDTSVEPSSETKGEESVSAVRQRRLSLNHTSHRPPSPCQACCLSLFLLGTCADGRHSPYSSLMLPATGVHRGSVNETSDLSQLNKSLQSITGHNLQPASAFLRAPLTKPERGSCRPTRSYSDEGQAVEPSGNEVASRRRASSCVGEHSRAHVSAILRVQSQAAPSAAQHVQSYPLASSETPAQPTGQVLSTPQPMALLQGVLMAPQAMNPSTSQTAESNAQTYVHQPAGPYQPASVPQSATAQSYHPTAELANAQAFPPVVVVIPSKTEAGLPACTASGMQHVSSAPAQPQQTPALHHLQQTPVNVKTDGQLHDFSNVQQTTPVHLSQAGPAPSFQQLTIQTQRMDSWQQGGQSTSSVLTQPAPPPQAAAYLSQFPSHNTAQSAGIPLPGCDSYPSCFPSVRSSLSLPVPTHPGISPMSCSQIESSALTQYPHLSSTSPIPSQCPVPPFAAPVPTIHQYQQTYSVAQQPTVNSMATLSQYSHSQATPTVHHLSPNPTSMCGGAPSIQASLTSQCQTVHVDQNSSSTHNAPLPPTIPQLSTFRPILDTFCSAVPVDQNQVPQLMSQASLPTVPSAGDGASSACGSAPPGPAEVLIEDHVADKQAAPAGSAYDSINSDATSGKEMSDGNEGSNRARSESRVRKNLRKSSRTRSRQDKMNRPKLTMIKVCDTGDKMVECQLETHNHKMVTFKFDLDGDAPEEIATYMVENEFILLLEREMFIEQLKDIMDKAEDILSEDAEGEKANVQTSPLRQTPVTADASTQGSKPEHTQSDQLVYKQNVLHTGKRWFIICPVAETAAPDREETNPESSSTSQAQDVNSAKPLQKQPSMPQACLSESSQTARPPGVSMVSDIPCCPIAPPASLDVTAQKADESPQQPVAHDSSPSADPPVSQTAAVVLQQPFATPTPQAAVGSSQSQPQSPTHQLQQSTVAQVQPAESDGEGPPRLEFADRTIKTLDEKLRNLLYQEYHPSQTTSSASEPPGSPPLSDSQGSDGAVRKAEKLPQIPERSDSLGTLTFKRLLSRSDSGAGSGTHTSKSLFQTVPTDSDASSRDGGGDHVMDLESESRRRSKSASKRYSAPPDLFQDSSASFPEARPTMPCAQSSLSADGTMQCLSSDTGEEDRSEAPSAKPSSPAPAPSDFMKRAVAFLRRSGHSSSVQSSDSPPCPVANGHAPSVTSHAHSAYVSSDNDSEFEDADMKRELQKLREKHMKEISELQALQRGEIEQLYSRLGRAVPPSVGFLHAVPPSGRRRRASKHKLKGSRLLNPMVQQLRSNRSNSSTETGSSASGSPVKSSVLSNSSVGSSTASPVSEPLEPVQTQQPCSLKGSLSSDNIYGPTTHTPSRQGEHTHAAVIPVNHMLLRIFAVNASASALTSHGATSIPLTAKCM</sequence>
<feature type="compositionally biased region" description="Polar residues" evidence="11">
    <location>
        <begin position="788"/>
        <end position="805"/>
    </location>
</feature>
<keyword evidence="7 13" id="KW-0418">Kinase</keyword>
<dbReference type="InterPro" id="IPR056865">
    <property type="entry name" value="CCTL2_WNK"/>
</dbReference>
<protein>
    <recommendedName>
        <fullName evidence="2">non-specific serine/threonine protein kinase</fullName>
        <ecNumber evidence="2">2.7.11.1</ecNumber>
    </recommendedName>
</protein>
<feature type="domain" description="Protein kinase" evidence="12">
    <location>
        <begin position="1"/>
        <end position="207"/>
    </location>
</feature>
<feature type="compositionally biased region" description="Polar residues" evidence="11">
    <location>
        <begin position="1250"/>
        <end position="1262"/>
    </location>
</feature>
<feature type="compositionally biased region" description="Polar residues" evidence="11">
    <location>
        <begin position="1543"/>
        <end position="1560"/>
    </location>
</feature>
<feature type="compositionally biased region" description="Low complexity" evidence="11">
    <location>
        <begin position="1716"/>
        <end position="1754"/>
    </location>
</feature>
<dbReference type="InterPro" id="IPR008271">
    <property type="entry name" value="Ser/Thr_kinase_AS"/>
</dbReference>
<dbReference type="InterPro" id="IPR000719">
    <property type="entry name" value="Prot_kinase_dom"/>
</dbReference>
<comment type="caution">
    <text evidence="13">The sequence shown here is derived from an EMBL/GenBank/DDBJ whole genome shotgun (WGS) entry which is preliminary data.</text>
</comment>
<feature type="region of interest" description="Disordered" evidence="11">
    <location>
        <begin position="614"/>
        <end position="634"/>
    </location>
</feature>
<comment type="catalytic activity">
    <reaction evidence="9">
        <text>L-threonyl-[protein] + ATP = O-phospho-L-threonyl-[protein] + ADP + H(+)</text>
        <dbReference type="Rhea" id="RHEA:46608"/>
        <dbReference type="Rhea" id="RHEA-COMP:11060"/>
        <dbReference type="Rhea" id="RHEA-COMP:11605"/>
        <dbReference type="ChEBI" id="CHEBI:15378"/>
        <dbReference type="ChEBI" id="CHEBI:30013"/>
        <dbReference type="ChEBI" id="CHEBI:30616"/>
        <dbReference type="ChEBI" id="CHEBI:61977"/>
        <dbReference type="ChEBI" id="CHEBI:456216"/>
        <dbReference type="EC" id="2.7.11.1"/>
    </reaction>
</comment>
<feature type="region of interest" description="Disordered" evidence="11">
    <location>
        <begin position="1182"/>
        <end position="1217"/>
    </location>
</feature>
<evidence type="ECO:0000313" key="13">
    <source>
        <dbReference type="EMBL" id="ROI74326.1"/>
    </source>
</evidence>
<evidence type="ECO:0000256" key="4">
    <source>
        <dbReference type="ARBA" id="ARBA00022553"/>
    </source>
</evidence>
<feature type="compositionally biased region" description="Low complexity" evidence="11">
    <location>
        <begin position="1357"/>
        <end position="1373"/>
    </location>
</feature>
<dbReference type="FunFam" id="3.10.20.90:FF:000007">
    <property type="entry name" value="Serine/threonine-protein kinase WNK1 isoform 1"/>
    <property type="match status" value="1"/>
</dbReference>
<keyword evidence="6" id="KW-0547">Nucleotide-binding</keyword>
<reference evidence="13 14" key="1">
    <citation type="submission" date="2018-10" db="EMBL/GenBank/DDBJ databases">
        <title>Genome assembly for a Yunnan-Guizhou Plateau 3E fish, Anabarilius grahami (Regan), and its evolutionary and genetic applications.</title>
        <authorList>
            <person name="Jiang W."/>
        </authorList>
    </citation>
    <scope>NUCLEOTIDE SEQUENCE [LARGE SCALE GENOMIC DNA]</scope>
    <source>
        <strain evidence="13">AG-KIZ</strain>
        <tissue evidence="13">Muscle</tissue>
    </source>
</reference>
<keyword evidence="3" id="KW-0723">Serine/threonine-protein kinase</keyword>
<feature type="region of interest" description="Disordered" evidence="11">
    <location>
        <begin position="1685"/>
        <end position="1790"/>
    </location>
</feature>
<evidence type="ECO:0000256" key="1">
    <source>
        <dbReference type="ARBA" id="ARBA00001946"/>
    </source>
</evidence>
<dbReference type="InterPro" id="IPR024678">
    <property type="entry name" value="Kinase_OSR1/WNK_CCT"/>
</dbReference>
<dbReference type="EC" id="2.7.11.1" evidence="2"/>
<evidence type="ECO:0000256" key="5">
    <source>
        <dbReference type="ARBA" id="ARBA00022679"/>
    </source>
</evidence>
<dbReference type="OrthoDB" id="4062651at2759"/>
<feature type="region of interest" description="Disordered" evidence="11">
    <location>
        <begin position="379"/>
        <end position="414"/>
    </location>
</feature>
<evidence type="ECO:0000256" key="6">
    <source>
        <dbReference type="ARBA" id="ARBA00022741"/>
    </source>
</evidence>
<dbReference type="Pfam" id="PF12202">
    <property type="entry name" value="OSR1_C"/>
    <property type="match status" value="1"/>
</dbReference>
<dbReference type="SUPFAM" id="SSF56112">
    <property type="entry name" value="Protein kinase-like (PK-like)"/>
    <property type="match status" value="1"/>
</dbReference>
<feature type="region of interest" description="Disordered" evidence="11">
    <location>
        <begin position="1309"/>
        <end position="1336"/>
    </location>
</feature>
<gene>
    <name evidence="13" type="ORF">DPX16_21875</name>
</gene>
<evidence type="ECO:0000256" key="9">
    <source>
        <dbReference type="ARBA" id="ARBA00047899"/>
    </source>
</evidence>
<keyword evidence="5" id="KW-0808">Transferase</keyword>
<feature type="region of interest" description="Disordered" evidence="11">
    <location>
        <begin position="1049"/>
        <end position="1105"/>
    </location>
</feature>
<comment type="catalytic activity">
    <reaction evidence="10">
        <text>L-seryl-[protein] + ATP = O-phospho-L-seryl-[protein] + ADP + H(+)</text>
        <dbReference type="Rhea" id="RHEA:17989"/>
        <dbReference type="Rhea" id="RHEA-COMP:9863"/>
        <dbReference type="Rhea" id="RHEA-COMP:11604"/>
        <dbReference type="ChEBI" id="CHEBI:15378"/>
        <dbReference type="ChEBI" id="CHEBI:29999"/>
        <dbReference type="ChEBI" id="CHEBI:30616"/>
        <dbReference type="ChEBI" id="CHEBI:83421"/>
        <dbReference type="ChEBI" id="CHEBI:456216"/>
        <dbReference type="EC" id="2.7.11.1"/>
    </reaction>
</comment>
<dbReference type="InterPro" id="IPR011009">
    <property type="entry name" value="Kinase-like_dom_sf"/>
</dbReference>
<dbReference type="Pfam" id="PF24889">
    <property type="entry name" value="CCTL2_WNK"/>
    <property type="match status" value="1"/>
</dbReference>
<feature type="region of interest" description="Disordered" evidence="11">
    <location>
        <begin position="1349"/>
        <end position="1391"/>
    </location>
</feature>
<proteinExistence type="predicted"/>
<feature type="compositionally biased region" description="Polar residues" evidence="11">
    <location>
        <begin position="443"/>
        <end position="453"/>
    </location>
</feature>
<dbReference type="EMBL" id="RJVU01069130">
    <property type="protein sequence ID" value="ROI74326.1"/>
    <property type="molecule type" value="Genomic_DNA"/>
</dbReference>
<keyword evidence="4" id="KW-0597">Phosphoprotein</keyword>
<dbReference type="InterPro" id="IPR050588">
    <property type="entry name" value="WNK_Ser-Thr_kinase"/>
</dbReference>
<comment type="cofactor">
    <cofactor evidence="1">
        <name>Mg(2+)</name>
        <dbReference type="ChEBI" id="CHEBI:18420"/>
    </cofactor>
</comment>
<dbReference type="Proteomes" id="UP000281406">
    <property type="component" value="Unassembled WGS sequence"/>
</dbReference>
<organism evidence="13 14">
    <name type="scientific">Anabarilius grahami</name>
    <name type="common">Kanglang fish</name>
    <name type="synonym">Barilius grahami</name>
    <dbReference type="NCBI Taxonomy" id="495550"/>
    <lineage>
        <taxon>Eukaryota</taxon>
        <taxon>Metazoa</taxon>
        <taxon>Chordata</taxon>
        <taxon>Craniata</taxon>
        <taxon>Vertebrata</taxon>
        <taxon>Euteleostomi</taxon>
        <taxon>Actinopterygii</taxon>
        <taxon>Neopterygii</taxon>
        <taxon>Teleostei</taxon>
        <taxon>Ostariophysi</taxon>
        <taxon>Cypriniformes</taxon>
        <taxon>Xenocyprididae</taxon>
        <taxon>Xenocypridinae</taxon>
        <taxon>Xenocypridinae incertae sedis</taxon>
        <taxon>Anabarilius</taxon>
    </lineage>
</organism>
<feature type="region of interest" description="Disordered" evidence="11">
    <location>
        <begin position="443"/>
        <end position="467"/>
    </location>
</feature>
<feature type="compositionally biased region" description="Polar residues" evidence="11">
    <location>
        <begin position="1326"/>
        <end position="1336"/>
    </location>
</feature>
<evidence type="ECO:0000313" key="14">
    <source>
        <dbReference type="Proteomes" id="UP000281406"/>
    </source>
</evidence>
<dbReference type="Pfam" id="PF00069">
    <property type="entry name" value="Pkinase"/>
    <property type="match status" value="1"/>
</dbReference>
<accession>A0A3N0XM69</accession>
<dbReference type="PROSITE" id="PS00108">
    <property type="entry name" value="PROTEIN_KINASE_ST"/>
    <property type="match status" value="1"/>
</dbReference>
<feature type="region of interest" description="Disordered" evidence="11">
    <location>
        <begin position="1414"/>
        <end position="1637"/>
    </location>
</feature>
<keyword evidence="8" id="KW-0067">ATP-binding</keyword>
<name>A0A3N0XM69_ANAGA</name>
<feature type="compositionally biased region" description="Basic residues" evidence="11">
    <location>
        <begin position="1085"/>
        <end position="1095"/>
    </location>
</feature>
<feature type="compositionally biased region" description="Polar residues" evidence="11">
    <location>
        <begin position="1467"/>
        <end position="1488"/>
    </location>
</feature>
<feature type="region of interest" description="Disordered" evidence="11">
    <location>
        <begin position="1242"/>
        <end position="1291"/>
    </location>
</feature>
<feature type="compositionally biased region" description="Polar residues" evidence="11">
    <location>
        <begin position="379"/>
        <end position="397"/>
    </location>
</feature>
<dbReference type="Gene3D" id="1.10.510.10">
    <property type="entry name" value="Transferase(Phosphotransferase) domain 1"/>
    <property type="match status" value="1"/>
</dbReference>
<feature type="region of interest" description="Disordered" evidence="11">
    <location>
        <begin position="1012"/>
        <end position="1035"/>
    </location>
</feature>
<evidence type="ECO:0000256" key="10">
    <source>
        <dbReference type="ARBA" id="ARBA00048679"/>
    </source>
</evidence>
<evidence type="ECO:0000259" key="12">
    <source>
        <dbReference type="PROSITE" id="PS50011"/>
    </source>
</evidence>
<feature type="compositionally biased region" description="Polar residues" evidence="11">
    <location>
        <begin position="1760"/>
        <end position="1787"/>
    </location>
</feature>
<dbReference type="GO" id="GO:0005524">
    <property type="term" value="F:ATP binding"/>
    <property type="evidence" value="ECO:0007669"/>
    <property type="project" value="UniProtKB-KW"/>
</dbReference>